<evidence type="ECO:0000256" key="7">
    <source>
        <dbReference type="SAM" id="SignalP"/>
    </source>
</evidence>
<dbReference type="InterPro" id="IPR050131">
    <property type="entry name" value="Peptidase_S8_subtilisin-like"/>
</dbReference>
<dbReference type="InterPro" id="IPR000209">
    <property type="entry name" value="Peptidase_S8/S53_dom"/>
</dbReference>
<dbReference type="PROSITE" id="PS00136">
    <property type="entry name" value="SUBTILASE_ASP"/>
    <property type="match status" value="1"/>
</dbReference>
<dbReference type="PANTHER" id="PTHR43806">
    <property type="entry name" value="PEPTIDASE S8"/>
    <property type="match status" value="1"/>
</dbReference>
<feature type="domain" description="P/Homo B" evidence="8">
    <location>
        <begin position="411"/>
        <end position="526"/>
    </location>
</feature>
<keyword evidence="7" id="KW-0732">Signal</keyword>
<dbReference type="InterPro" id="IPR010259">
    <property type="entry name" value="S8pro/Inhibitor_I9"/>
</dbReference>
<dbReference type="PANTHER" id="PTHR43806:SF11">
    <property type="entry name" value="CEREVISIN-RELATED"/>
    <property type="match status" value="1"/>
</dbReference>
<dbReference type="InterPro" id="IPR022398">
    <property type="entry name" value="Peptidase_S8_His-AS"/>
</dbReference>
<dbReference type="InterPro" id="IPR015500">
    <property type="entry name" value="Peptidase_S8_subtilisin-rel"/>
</dbReference>
<evidence type="ECO:0000256" key="2">
    <source>
        <dbReference type="ARBA" id="ARBA00022670"/>
    </source>
</evidence>
<dbReference type="SUPFAM" id="SSF54897">
    <property type="entry name" value="Protease propeptides/inhibitors"/>
    <property type="match status" value="1"/>
</dbReference>
<feature type="signal peptide" evidence="7">
    <location>
        <begin position="1"/>
        <end position="34"/>
    </location>
</feature>
<dbReference type="Gene3D" id="3.40.50.200">
    <property type="entry name" value="Peptidase S8/S53 domain"/>
    <property type="match status" value="1"/>
</dbReference>
<evidence type="ECO:0000256" key="5">
    <source>
        <dbReference type="PROSITE-ProRule" id="PRU01240"/>
    </source>
</evidence>
<dbReference type="RefSeq" id="WP_234995987.1">
    <property type="nucleotide sequence ID" value="NZ_FQVN01000014.1"/>
</dbReference>
<evidence type="ECO:0000256" key="6">
    <source>
        <dbReference type="RuleBase" id="RU003355"/>
    </source>
</evidence>
<feature type="active site" description="Charge relay system" evidence="5">
    <location>
        <position position="350"/>
    </location>
</feature>
<dbReference type="InterPro" id="IPR002884">
    <property type="entry name" value="P_dom"/>
</dbReference>
<dbReference type="InterPro" id="IPR008979">
    <property type="entry name" value="Galactose-bd-like_sf"/>
</dbReference>
<reference evidence="9 10" key="1">
    <citation type="submission" date="2016-11" db="EMBL/GenBank/DDBJ databases">
        <authorList>
            <person name="Jaros S."/>
            <person name="Januszkiewicz K."/>
            <person name="Wedrychowicz H."/>
        </authorList>
    </citation>
    <scope>NUCLEOTIDE SEQUENCE [LARGE SCALE GENOMIC DNA]</scope>
    <source>
        <strain evidence="9 10">DSM 44523</strain>
    </source>
</reference>
<name>A0A1M5MY97_STRHI</name>
<dbReference type="FunFam" id="3.40.50.200:FF:000014">
    <property type="entry name" value="Proteinase K"/>
    <property type="match status" value="1"/>
</dbReference>
<dbReference type="InterPro" id="IPR037045">
    <property type="entry name" value="S8pro/Inhibitor_I9_sf"/>
</dbReference>
<dbReference type="SUPFAM" id="SSF49785">
    <property type="entry name" value="Galactose-binding domain-like"/>
    <property type="match status" value="1"/>
</dbReference>
<keyword evidence="3 5" id="KW-0378">Hydrolase</keyword>
<dbReference type="GO" id="GO:0006508">
    <property type="term" value="P:proteolysis"/>
    <property type="evidence" value="ECO:0007669"/>
    <property type="project" value="UniProtKB-KW"/>
</dbReference>
<dbReference type="CDD" id="cd04077">
    <property type="entry name" value="Peptidases_S8_PCSK9_ProteinaseK_like"/>
    <property type="match status" value="1"/>
</dbReference>
<dbReference type="PROSITE" id="PS00137">
    <property type="entry name" value="SUBTILASE_HIS"/>
    <property type="match status" value="1"/>
</dbReference>
<dbReference type="PROSITE" id="PS00138">
    <property type="entry name" value="SUBTILASE_SER"/>
    <property type="match status" value="1"/>
</dbReference>
<evidence type="ECO:0000256" key="1">
    <source>
        <dbReference type="ARBA" id="ARBA00011073"/>
    </source>
</evidence>
<keyword evidence="2 5" id="KW-0645">Protease</keyword>
<evidence type="ECO:0000259" key="8">
    <source>
        <dbReference type="PROSITE" id="PS51829"/>
    </source>
</evidence>
<proteinExistence type="inferred from homology"/>
<dbReference type="Proteomes" id="UP000184501">
    <property type="component" value="Unassembled WGS sequence"/>
</dbReference>
<evidence type="ECO:0000256" key="4">
    <source>
        <dbReference type="ARBA" id="ARBA00022825"/>
    </source>
</evidence>
<gene>
    <name evidence="9" type="ORF">SAMN05444320_114100</name>
</gene>
<dbReference type="PROSITE" id="PS51892">
    <property type="entry name" value="SUBTILASE"/>
    <property type="match status" value="1"/>
</dbReference>
<dbReference type="Pfam" id="PF05922">
    <property type="entry name" value="Inhibitor_I9"/>
    <property type="match status" value="1"/>
</dbReference>
<dbReference type="InterPro" id="IPR036852">
    <property type="entry name" value="Peptidase_S8/S53_dom_sf"/>
</dbReference>
<dbReference type="Pfam" id="PF00082">
    <property type="entry name" value="Peptidase_S8"/>
    <property type="match status" value="1"/>
</dbReference>
<feature type="active site" description="Charge relay system" evidence="5">
    <location>
        <position position="163"/>
    </location>
</feature>
<dbReference type="PROSITE" id="PS51829">
    <property type="entry name" value="P_HOMO_B"/>
    <property type="match status" value="1"/>
</dbReference>
<dbReference type="STRING" id="2017.SAMN05444320_114100"/>
<comment type="similarity">
    <text evidence="1 5 6">Belongs to the peptidase S8 family.</text>
</comment>
<evidence type="ECO:0000313" key="10">
    <source>
        <dbReference type="Proteomes" id="UP000184501"/>
    </source>
</evidence>
<keyword evidence="4 5" id="KW-0720">Serine protease</keyword>
<feature type="active site" description="Charge relay system" evidence="5">
    <location>
        <position position="196"/>
    </location>
</feature>
<dbReference type="InterPro" id="IPR023827">
    <property type="entry name" value="Peptidase_S8_Asp-AS"/>
</dbReference>
<dbReference type="InterPro" id="IPR023828">
    <property type="entry name" value="Peptidase_S8_Ser-AS"/>
</dbReference>
<dbReference type="InterPro" id="IPR034193">
    <property type="entry name" value="PCSK9_ProteinaseK-like"/>
</dbReference>
<protein>
    <submittedName>
        <fullName evidence="9">Serine protease, subtilisin family</fullName>
    </submittedName>
</protein>
<dbReference type="PRINTS" id="PR00723">
    <property type="entry name" value="SUBTILISIN"/>
</dbReference>
<organism evidence="9 10">
    <name type="scientific">Streptoalloteichus hindustanus</name>
    <dbReference type="NCBI Taxonomy" id="2017"/>
    <lineage>
        <taxon>Bacteria</taxon>
        <taxon>Bacillati</taxon>
        <taxon>Actinomycetota</taxon>
        <taxon>Actinomycetes</taxon>
        <taxon>Pseudonocardiales</taxon>
        <taxon>Pseudonocardiaceae</taxon>
        <taxon>Streptoalloteichus</taxon>
    </lineage>
</organism>
<feature type="chain" id="PRO_5013382165" evidence="7">
    <location>
        <begin position="35"/>
        <end position="526"/>
    </location>
</feature>
<dbReference type="Gene3D" id="3.30.70.80">
    <property type="entry name" value="Peptidase S8 propeptide/proteinase inhibitor I9"/>
    <property type="match status" value="1"/>
</dbReference>
<sequence>MSQHLRGSSLSRKVLGGAVLAALLLPLGGLAAHAEPEGAVVQAKQPIKDSYIVVLHDARSEAKQPAVQAAATDLSRRYGGQVKATFEHTLRGFAVHGMSEQQARRIAADPAVRKVYQDGTTTATGEQSDPTWGLDRVDQRDLPLDNRYRYNNEADASTVYVVDTGIIKDNPDFEGRATIAADFLKDGQNGVDCNGHGTHVAGTVASKTYGVAKKAKIVALRVLDCQGRGPDSATVEAMEWIAANGVRNSVVNMSLGFDQAGVGDEALKNATAKGHLFVVAAGNDNKNACDVSPARVPEAVTVGGTAYSNGRDGRYSGSNHGSCVDISAPAVNVESLGLNNGSTATMTGTSMATPHVAGAAAMYRAWRPDETPQQVHDALAANATSGKIPNLPANTPDKLLYTGFIGSGGNGCPPATNGKATPIPDAGDAIESPVTVSSCAGNAPASTSVSVDIKHPYPADLAIDLVTPSGKVTNLKKAGGVDESDGVRRTYTVDVSAETRNGTWKLRVADVQRFDSGVLNSWTLTL</sequence>
<dbReference type="EMBL" id="FQVN01000014">
    <property type="protein sequence ID" value="SHG82316.1"/>
    <property type="molecule type" value="Genomic_DNA"/>
</dbReference>
<dbReference type="Pfam" id="PF01483">
    <property type="entry name" value="P_proprotein"/>
    <property type="match status" value="1"/>
</dbReference>
<dbReference type="AlphaFoldDB" id="A0A1M5MY97"/>
<dbReference type="SUPFAM" id="SSF52743">
    <property type="entry name" value="Subtilisin-like"/>
    <property type="match status" value="1"/>
</dbReference>
<evidence type="ECO:0000313" key="9">
    <source>
        <dbReference type="EMBL" id="SHG82316.1"/>
    </source>
</evidence>
<keyword evidence="10" id="KW-1185">Reference proteome</keyword>
<dbReference type="GO" id="GO:0004252">
    <property type="term" value="F:serine-type endopeptidase activity"/>
    <property type="evidence" value="ECO:0007669"/>
    <property type="project" value="UniProtKB-UniRule"/>
</dbReference>
<accession>A0A1M5MY97</accession>
<dbReference type="GO" id="GO:0005615">
    <property type="term" value="C:extracellular space"/>
    <property type="evidence" value="ECO:0007669"/>
    <property type="project" value="TreeGrafter"/>
</dbReference>
<evidence type="ECO:0000256" key="3">
    <source>
        <dbReference type="ARBA" id="ARBA00022801"/>
    </source>
</evidence>
<dbReference type="Gene3D" id="2.60.120.260">
    <property type="entry name" value="Galactose-binding domain-like"/>
    <property type="match status" value="1"/>
</dbReference>